<keyword evidence="4" id="KW-0732">Signal</keyword>
<feature type="chain" id="PRO_5014895702" description="Peptidase M14 domain-containing protein" evidence="4">
    <location>
        <begin position="25"/>
        <end position="420"/>
    </location>
</feature>
<accession>A0A2M7GA37</accession>
<comment type="cofactor">
    <cofactor evidence="1">
        <name>Zn(2+)</name>
        <dbReference type="ChEBI" id="CHEBI:29105"/>
    </cofactor>
</comment>
<dbReference type="SMART" id="SM00631">
    <property type="entry name" value="Zn_pept"/>
    <property type="match status" value="1"/>
</dbReference>
<evidence type="ECO:0000256" key="2">
    <source>
        <dbReference type="ARBA" id="ARBA00005988"/>
    </source>
</evidence>
<organism evidence="6 7">
    <name type="scientific">bacterium (Candidatus Blackallbacteria) CG17_big_fil_post_rev_8_21_14_2_50_48_46</name>
    <dbReference type="NCBI Taxonomy" id="2014261"/>
    <lineage>
        <taxon>Bacteria</taxon>
        <taxon>Candidatus Blackallbacteria</taxon>
    </lineage>
</organism>
<dbReference type="EMBL" id="PFFQ01000006">
    <property type="protein sequence ID" value="PIW19008.1"/>
    <property type="molecule type" value="Genomic_DNA"/>
</dbReference>
<gene>
    <name evidence="6" type="ORF">COW36_02550</name>
</gene>
<dbReference type="InterPro" id="IPR000834">
    <property type="entry name" value="Peptidase_M14"/>
</dbReference>
<feature type="signal peptide" evidence="4">
    <location>
        <begin position="1"/>
        <end position="24"/>
    </location>
</feature>
<dbReference type="SUPFAM" id="SSF53187">
    <property type="entry name" value="Zn-dependent exopeptidases"/>
    <property type="match status" value="1"/>
</dbReference>
<evidence type="ECO:0000256" key="1">
    <source>
        <dbReference type="ARBA" id="ARBA00001947"/>
    </source>
</evidence>
<dbReference type="GO" id="GO:0005615">
    <property type="term" value="C:extracellular space"/>
    <property type="evidence" value="ECO:0007669"/>
    <property type="project" value="TreeGrafter"/>
</dbReference>
<protein>
    <recommendedName>
        <fullName evidence="5">Peptidase M14 domain-containing protein</fullName>
    </recommendedName>
</protein>
<sequence length="420" mass="46604">MKKRSLIGLGLLSGLLLASCSSTLQPLGQFNSGAPAQLGRFAAPQANLPKQVVEIRWQNQNQIVNAAAAGIDLFGAKPKQRVAKARVSLQEIESLKAQGLQILQVREPGMDVRGGLPGGYMTYAQMVEKLKAYAAQYPNLVTIEDVGDTWLKTQGKAPQHDIWSISVTNKQNRAPKPTLMLTAGVHSRELAPVEIVMKLVDELLSKYGKDPQVTQLVDTRELLVLPMVNVDGRVSVEQGNSWQRKNLNGSGIDINRNFDSHWNYEGLNVPSSWKYGLTNPNTETYSGPRAASEPETQAVQNMYTRKKITASVDIHAYGEMFFWPLGYSDKPIPEVNLYKNMYNATFSKIGYSGGTSLSLLYPTTGTTDDYGYVKHHAFSMGMEVGQSFRPSYSDVEQMWVQHRPMWLTVLDMIGNFPAAR</sequence>
<dbReference type="GO" id="GO:0006508">
    <property type="term" value="P:proteolysis"/>
    <property type="evidence" value="ECO:0007669"/>
    <property type="project" value="InterPro"/>
</dbReference>
<feature type="active site" description="Proton donor/acceptor" evidence="3">
    <location>
        <position position="383"/>
    </location>
</feature>
<reference evidence="6 7" key="1">
    <citation type="submission" date="2017-09" db="EMBL/GenBank/DDBJ databases">
        <title>Depth-based differentiation of microbial function through sediment-hosted aquifers and enrichment of novel symbionts in the deep terrestrial subsurface.</title>
        <authorList>
            <person name="Probst A.J."/>
            <person name="Ladd B."/>
            <person name="Jarett J.K."/>
            <person name="Geller-Mcgrath D.E."/>
            <person name="Sieber C.M."/>
            <person name="Emerson J.B."/>
            <person name="Anantharaman K."/>
            <person name="Thomas B.C."/>
            <person name="Malmstrom R."/>
            <person name="Stieglmeier M."/>
            <person name="Klingl A."/>
            <person name="Woyke T."/>
            <person name="Ryan C.M."/>
            <person name="Banfield J.F."/>
        </authorList>
    </citation>
    <scope>NUCLEOTIDE SEQUENCE [LARGE SCALE GENOMIC DNA]</scope>
    <source>
        <strain evidence="6">CG17_big_fil_post_rev_8_21_14_2_50_48_46</strain>
    </source>
</reference>
<evidence type="ECO:0000313" key="7">
    <source>
        <dbReference type="Proteomes" id="UP000231019"/>
    </source>
</evidence>
<feature type="domain" description="Peptidase M14" evidence="5">
    <location>
        <begin position="119"/>
        <end position="413"/>
    </location>
</feature>
<dbReference type="Gene3D" id="3.40.630.10">
    <property type="entry name" value="Zn peptidases"/>
    <property type="match status" value="1"/>
</dbReference>
<dbReference type="GO" id="GO:0004181">
    <property type="term" value="F:metallocarboxypeptidase activity"/>
    <property type="evidence" value="ECO:0007669"/>
    <property type="project" value="InterPro"/>
</dbReference>
<evidence type="ECO:0000313" key="6">
    <source>
        <dbReference type="EMBL" id="PIW19008.1"/>
    </source>
</evidence>
<proteinExistence type="inferred from homology"/>
<dbReference type="Pfam" id="PF00246">
    <property type="entry name" value="Peptidase_M14"/>
    <property type="match status" value="1"/>
</dbReference>
<dbReference type="PANTHER" id="PTHR11705:SF119">
    <property type="entry name" value="OS02G0119300 PROTEIN"/>
    <property type="match status" value="1"/>
</dbReference>
<dbReference type="GO" id="GO:0008270">
    <property type="term" value="F:zinc ion binding"/>
    <property type="evidence" value="ECO:0007669"/>
    <property type="project" value="InterPro"/>
</dbReference>
<comment type="caution">
    <text evidence="6">The sequence shown here is derived from an EMBL/GenBank/DDBJ whole genome shotgun (WGS) entry which is preliminary data.</text>
</comment>
<comment type="similarity">
    <text evidence="2 3">Belongs to the peptidase M14 family.</text>
</comment>
<dbReference type="Proteomes" id="UP000231019">
    <property type="component" value="Unassembled WGS sequence"/>
</dbReference>
<dbReference type="PANTHER" id="PTHR11705">
    <property type="entry name" value="PROTEASE FAMILY M14 CARBOXYPEPTIDASE A,B"/>
    <property type="match status" value="1"/>
</dbReference>
<evidence type="ECO:0000259" key="5">
    <source>
        <dbReference type="PROSITE" id="PS52035"/>
    </source>
</evidence>
<name>A0A2M7GA37_9BACT</name>
<evidence type="ECO:0000256" key="3">
    <source>
        <dbReference type="PROSITE-ProRule" id="PRU01379"/>
    </source>
</evidence>
<dbReference type="PROSITE" id="PS52035">
    <property type="entry name" value="PEPTIDASE_M14"/>
    <property type="match status" value="1"/>
</dbReference>
<dbReference type="PROSITE" id="PS51257">
    <property type="entry name" value="PROKAR_LIPOPROTEIN"/>
    <property type="match status" value="1"/>
</dbReference>
<evidence type="ECO:0000256" key="4">
    <source>
        <dbReference type="SAM" id="SignalP"/>
    </source>
</evidence>
<dbReference type="AlphaFoldDB" id="A0A2M7GA37"/>